<dbReference type="OrthoDB" id="7874560at2"/>
<proteinExistence type="predicted"/>
<organism evidence="1 2">
    <name type="scientific">Salipiger mucosus DSM 16094</name>
    <dbReference type="NCBI Taxonomy" id="1123237"/>
    <lineage>
        <taxon>Bacteria</taxon>
        <taxon>Pseudomonadati</taxon>
        <taxon>Pseudomonadota</taxon>
        <taxon>Alphaproteobacteria</taxon>
        <taxon>Rhodobacterales</taxon>
        <taxon>Roseobacteraceae</taxon>
        <taxon>Salipiger</taxon>
    </lineage>
</organism>
<protein>
    <submittedName>
        <fullName evidence="1">Uncharacterized protein</fullName>
    </submittedName>
</protein>
<dbReference type="EMBL" id="APVH01000009">
    <property type="protein sequence ID" value="EPX85392.1"/>
    <property type="molecule type" value="Genomic_DNA"/>
</dbReference>
<dbReference type="HOGENOM" id="CLU_2013661_0_0_5"/>
<name>S9R0I1_9RHOB</name>
<evidence type="ECO:0000313" key="2">
    <source>
        <dbReference type="Proteomes" id="UP000015347"/>
    </source>
</evidence>
<accession>S9R0I1</accession>
<dbReference type="STRING" id="1123237.Salmuc_02772"/>
<reference evidence="2" key="1">
    <citation type="journal article" date="2014" name="Stand. Genomic Sci.">
        <title>Genome sequence of the exopolysaccharide-producing Salipiger mucosus type strain (DSM 16094(T)), a moderately halophilic member of the Roseobacter clade.</title>
        <authorList>
            <person name="Riedel T."/>
            <person name="Spring S."/>
            <person name="Fiebig A."/>
            <person name="Petersen J."/>
            <person name="Kyrpides N.C."/>
            <person name="Goker M."/>
            <person name="Klenk H.P."/>
        </authorList>
    </citation>
    <scope>NUCLEOTIDE SEQUENCE [LARGE SCALE GENOMIC DNA]</scope>
    <source>
        <strain evidence="2">DSM 16094</strain>
    </source>
</reference>
<comment type="caution">
    <text evidence="1">The sequence shown here is derived from an EMBL/GenBank/DDBJ whole genome shotgun (WGS) entry which is preliminary data.</text>
</comment>
<gene>
    <name evidence="1" type="ORF">Salmuc_02772</name>
</gene>
<sequence length="123" mass="13637">MMRRDFLSSAAVAVTPAAVLPHIEDEAATSDPHRQWFEEWRSLRRRWEHESLDEDGEETAHGEALWDAADALEGRIVSTPPRTIDGAAAQIEWMLADSTDTDFQVGHREALELAVSTLKGGVA</sequence>
<dbReference type="RefSeq" id="WP_020041324.1">
    <property type="nucleotide sequence ID" value="NZ_KE557273.1"/>
</dbReference>
<dbReference type="AlphaFoldDB" id="S9R0I1"/>
<dbReference type="Proteomes" id="UP000015347">
    <property type="component" value="Unassembled WGS sequence"/>
</dbReference>
<keyword evidence="2" id="KW-1185">Reference proteome</keyword>
<evidence type="ECO:0000313" key="1">
    <source>
        <dbReference type="EMBL" id="EPX85392.1"/>
    </source>
</evidence>